<dbReference type="Pfam" id="PF00171">
    <property type="entry name" value="Aldedh"/>
    <property type="match status" value="1"/>
</dbReference>
<dbReference type="STRING" id="1440774.Y900_008555"/>
<evidence type="ECO:0000259" key="2">
    <source>
        <dbReference type="Pfam" id="PF00171"/>
    </source>
</evidence>
<dbReference type="InterPro" id="IPR016162">
    <property type="entry name" value="Ald_DH_N"/>
</dbReference>
<accession>A0A064CJT4</accession>
<keyword evidence="4" id="KW-1185">Reference proteome</keyword>
<dbReference type="SUPFAM" id="SSF53720">
    <property type="entry name" value="ALDH-like"/>
    <property type="match status" value="1"/>
</dbReference>
<dbReference type="eggNOG" id="COG1012">
    <property type="taxonomic scope" value="Bacteria"/>
</dbReference>
<evidence type="ECO:0000313" key="3">
    <source>
        <dbReference type="EMBL" id="KDE98998.1"/>
    </source>
</evidence>
<dbReference type="Proteomes" id="UP000022835">
    <property type="component" value="Unassembled WGS sequence"/>
</dbReference>
<evidence type="ECO:0000313" key="4">
    <source>
        <dbReference type="Proteomes" id="UP000022835"/>
    </source>
</evidence>
<evidence type="ECO:0000256" key="1">
    <source>
        <dbReference type="ARBA" id="ARBA00023002"/>
    </source>
</evidence>
<protein>
    <submittedName>
        <fullName evidence="3">Aldehyde dehydrogenase</fullName>
    </submittedName>
</protein>
<dbReference type="OrthoDB" id="229416at2"/>
<organism evidence="3 4">
    <name type="scientific">Mycolicibacterium aromaticivorans JS19b1 = JCM 16368</name>
    <dbReference type="NCBI Taxonomy" id="1440774"/>
    <lineage>
        <taxon>Bacteria</taxon>
        <taxon>Bacillati</taxon>
        <taxon>Actinomycetota</taxon>
        <taxon>Actinomycetes</taxon>
        <taxon>Mycobacteriales</taxon>
        <taxon>Mycobacteriaceae</taxon>
        <taxon>Mycolicibacterium</taxon>
    </lineage>
</organism>
<proteinExistence type="predicted"/>
<dbReference type="InterPro" id="IPR015590">
    <property type="entry name" value="Aldehyde_DH_dom"/>
</dbReference>
<name>A0A064CJT4_9MYCO</name>
<dbReference type="InterPro" id="IPR016161">
    <property type="entry name" value="Ald_DH/histidinol_DH"/>
</dbReference>
<dbReference type="AlphaFoldDB" id="A0A064CJT4"/>
<feature type="domain" description="Aldehyde dehydrogenase" evidence="2">
    <location>
        <begin position="164"/>
        <end position="398"/>
    </location>
</feature>
<sequence length="457" mass="48136">MIVIDLPGLVPNGEYRSRRREVITDTAGVPVAELSVAPPLYIARTIAAQRKATALPVDQRRIALARAGAAFVDSTVAGLDFESYVQLASRVSGLPIAVARTQAIEVSEAVGVAFDSVQPARPVGAVPDWAAVPPGQAGAIWSRRGEVFGVHASGNAPGVHGLWPQALALGYRVAIRPSRREPFTAHRLVTALRNNGFRDDDVTYLPTDHAGADEIIRSADLALVYGGDDVVAKYGGNPNVFVNGPGRTKIVLTADQDWRAHLDVIVDSIARLGGMACVNTTAVLVEADAAGLAAAIAQRLRTIEALPADDERAVLPTQPLANAEAIARRVAARAAGTTALLGAEQIVADLGDGRAALRPAVHLLAGPDPEKLGTELPFPCVWIAPWARAAGVAVLRNSLVVGAFTEDDSLVTALLEEPTIANVYRGPVPTYYTATGLPHDGFLADFLMRTKGFVRRG</sequence>
<reference evidence="3" key="1">
    <citation type="submission" date="2014-05" db="EMBL/GenBank/DDBJ databases">
        <title>Genome sequence of Mycobacterium aromaticivorans strain JS19b1T (= DSM 45407T).</title>
        <authorList>
            <person name="Kwak Y."/>
            <person name="Park G.-S."/>
            <person name="Li Q.X."/>
            <person name="Lee S.-E."/>
            <person name="Shin J.-H."/>
        </authorList>
    </citation>
    <scope>NUCLEOTIDE SEQUENCE [LARGE SCALE GENOMIC DNA]</scope>
    <source>
        <strain evidence="3">JS19b1</strain>
    </source>
</reference>
<dbReference type="EMBL" id="JALN02000001">
    <property type="protein sequence ID" value="KDE98998.1"/>
    <property type="molecule type" value="Genomic_DNA"/>
</dbReference>
<dbReference type="Gene3D" id="3.40.605.10">
    <property type="entry name" value="Aldehyde Dehydrogenase, Chain A, domain 1"/>
    <property type="match status" value="1"/>
</dbReference>
<comment type="caution">
    <text evidence="3">The sequence shown here is derived from an EMBL/GenBank/DDBJ whole genome shotgun (WGS) entry which is preliminary data.</text>
</comment>
<keyword evidence="1" id="KW-0560">Oxidoreductase</keyword>
<dbReference type="GO" id="GO:0016491">
    <property type="term" value="F:oxidoreductase activity"/>
    <property type="evidence" value="ECO:0007669"/>
    <property type="project" value="UniProtKB-KW"/>
</dbReference>
<gene>
    <name evidence="3" type="ORF">Y900_008555</name>
</gene>